<organism evidence="1 2">
    <name type="scientific">Tupaia chinensis</name>
    <name type="common">Chinese tree shrew</name>
    <name type="synonym">Tupaia belangeri chinensis</name>
    <dbReference type="NCBI Taxonomy" id="246437"/>
    <lineage>
        <taxon>Eukaryota</taxon>
        <taxon>Metazoa</taxon>
        <taxon>Chordata</taxon>
        <taxon>Craniata</taxon>
        <taxon>Vertebrata</taxon>
        <taxon>Euteleostomi</taxon>
        <taxon>Mammalia</taxon>
        <taxon>Eutheria</taxon>
        <taxon>Euarchontoglires</taxon>
        <taxon>Scandentia</taxon>
        <taxon>Tupaiidae</taxon>
        <taxon>Tupaia</taxon>
    </lineage>
</organism>
<proteinExistence type="predicted"/>
<reference evidence="2" key="1">
    <citation type="submission" date="2012-07" db="EMBL/GenBank/DDBJ databases">
        <title>Genome of the Chinese tree shrew, a rising model animal genetically related to primates.</title>
        <authorList>
            <person name="Zhang G."/>
            <person name="Fan Y."/>
            <person name="Yao Y."/>
            <person name="Huang Z."/>
        </authorList>
    </citation>
    <scope>NUCLEOTIDE SEQUENCE [LARGE SCALE GENOMIC DNA]</scope>
</reference>
<evidence type="ECO:0000313" key="2">
    <source>
        <dbReference type="Proteomes" id="UP000011518"/>
    </source>
</evidence>
<dbReference type="Proteomes" id="UP000011518">
    <property type="component" value="Unassembled WGS sequence"/>
</dbReference>
<gene>
    <name evidence="1" type="ORF">TREES_T100019481</name>
</gene>
<dbReference type="InParanoid" id="L9KHF7"/>
<sequence length="100" mass="11311">MLDVLTGWPVNATALLSRLLAHQSHPGEQDSAQLHRNLGSIPYRLDLSPQRRKRGSVPLYDLHIKSALLSHYWDIILPPRYPGAFRYSYAHSVDLAAIPE</sequence>
<accession>L9KHF7</accession>
<keyword evidence="2" id="KW-1185">Reference proteome</keyword>
<dbReference type="AlphaFoldDB" id="L9KHF7"/>
<dbReference type="EMBL" id="KB320838">
    <property type="protein sequence ID" value="ELW62098.1"/>
    <property type="molecule type" value="Genomic_DNA"/>
</dbReference>
<evidence type="ECO:0000313" key="1">
    <source>
        <dbReference type="EMBL" id="ELW62098.1"/>
    </source>
</evidence>
<name>L9KHF7_TUPCH</name>
<reference evidence="2" key="2">
    <citation type="journal article" date="2013" name="Nat. Commun.">
        <title>Genome of the Chinese tree shrew.</title>
        <authorList>
            <person name="Fan Y."/>
            <person name="Huang Z.Y."/>
            <person name="Cao C.C."/>
            <person name="Chen C.S."/>
            <person name="Chen Y.X."/>
            <person name="Fan D.D."/>
            <person name="He J."/>
            <person name="Hou H.L."/>
            <person name="Hu L."/>
            <person name="Hu X.T."/>
            <person name="Jiang X.T."/>
            <person name="Lai R."/>
            <person name="Lang Y.S."/>
            <person name="Liang B."/>
            <person name="Liao S.G."/>
            <person name="Mu D."/>
            <person name="Ma Y.Y."/>
            <person name="Niu Y.Y."/>
            <person name="Sun X.Q."/>
            <person name="Xia J.Q."/>
            <person name="Xiao J."/>
            <person name="Xiong Z.Q."/>
            <person name="Xu L."/>
            <person name="Yang L."/>
            <person name="Zhang Y."/>
            <person name="Zhao W."/>
            <person name="Zhao X.D."/>
            <person name="Zheng Y.T."/>
            <person name="Zhou J.M."/>
            <person name="Zhu Y.B."/>
            <person name="Zhang G.J."/>
            <person name="Wang J."/>
            <person name="Yao Y.G."/>
        </authorList>
    </citation>
    <scope>NUCLEOTIDE SEQUENCE [LARGE SCALE GENOMIC DNA]</scope>
</reference>
<protein>
    <submittedName>
        <fullName evidence="1">Uncharacterized protein</fullName>
    </submittedName>
</protein>